<dbReference type="OrthoDB" id="7593450at2"/>
<protein>
    <recommendedName>
        <fullName evidence="3">DUF924 domain-containing protein</fullName>
    </recommendedName>
</protein>
<proteinExistence type="predicted"/>
<evidence type="ECO:0000313" key="1">
    <source>
        <dbReference type="EMBL" id="AJQ96477.1"/>
    </source>
</evidence>
<dbReference type="RefSeq" id="WP_044618476.1">
    <property type="nucleotide sequence ID" value="NZ_CP007142.1"/>
</dbReference>
<organism evidence="1 2">
    <name type="scientific">Gynuella sunshinyii YC6258</name>
    <dbReference type="NCBI Taxonomy" id="1445510"/>
    <lineage>
        <taxon>Bacteria</taxon>
        <taxon>Pseudomonadati</taxon>
        <taxon>Pseudomonadota</taxon>
        <taxon>Gammaproteobacteria</taxon>
        <taxon>Oceanospirillales</taxon>
        <taxon>Saccharospirillaceae</taxon>
        <taxon>Gynuella</taxon>
    </lineage>
</organism>
<dbReference type="Gene3D" id="1.25.40.10">
    <property type="entry name" value="Tetratricopeptide repeat domain"/>
    <property type="match status" value="1"/>
</dbReference>
<dbReference type="SUPFAM" id="SSF48452">
    <property type="entry name" value="TPR-like"/>
    <property type="match status" value="1"/>
</dbReference>
<sequence length="204" mass="23832">MKQAVDDILSFWLGLLDEEGLAEPEKQRQWWLSNPAFDQEINSQFAAVLHTAENGMLLDWLSSAYSCLAYIILTDQFSRNIYRHTEKAFSNDDRAQAATRHVLKNNYLKRLAVTGRCFCIMPLMHSERLEDHQTLEQLLNQQVNEVGLSNKGVRFWSGIINSAQEHRSIIECFGRYPHRNEVLQRQSTVRELEYLQQNSRRFGQ</sequence>
<dbReference type="Gene3D" id="1.20.58.320">
    <property type="entry name" value="TPR-like"/>
    <property type="match status" value="1"/>
</dbReference>
<dbReference type="InterPro" id="IPR011990">
    <property type="entry name" value="TPR-like_helical_dom_sf"/>
</dbReference>
<dbReference type="HOGENOM" id="CLU_065010_2_1_6"/>
<evidence type="ECO:0008006" key="3">
    <source>
        <dbReference type="Google" id="ProtNLM"/>
    </source>
</evidence>
<dbReference type="STRING" id="1445510.YC6258_04445"/>
<name>A0A0C5VP94_9GAMM</name>
<dbReference type="EMBL" id="CP007142">
    <property type="protein sequence ID" value="AJQ96477.1"/>
    <property type="molecule type" value="Genomic_DNA"/>
</dbReference>
<dbReference type="Pfam" id="PF06041">
    <property type="entry name" value="DUF924"/>
    <property type="match status" value="1"/>
</dbReference>
<gene>
    <name evidence="1" type="ORF">YC6258_04445</name>
</gene>
<reference evidence="1 2" key="1">
    <citation type="submission" date="2014-01" db="EMBL/GenBank/DDBJ databases">
        <title>Full genme sequencing of cellulolytic bacterium Gynuella sunshinyii YC6258T gen. nov., sp. nov.</title>
        <authorList>
            <person name="Khan H."/>
            <person name="Chung E.J."/>
            <person name="Chung Y.R."/>
        </authorList>
    </citation>
    <scope>NUCLEOTIDE SEQUENCE [LARGE SCALE GENOMIC DNA]</scope>
    <source>
        <strain evidence="1 2">YC6258</strain>
    </source>
</reference>
<evidence type="ECO:0000313" key="2">
    <source>
        <dbReference type="Proteomes" id="UP000032266"/>
    </source>
</evidence>
<dbReference type="Proteomes" id="UP000032266">
    <property type="component" value="Chromosome"/>
</dbReference>
<accession>A0A0C5VP94</accession>
<keyword evidence="2" id="KW-1185">Reference proteome</keyword>
<dbReference type="KEGG" id="gsn:YC6258_04445"/>
<dbReference type="AlphaFoldDB" id="A0A0C5VP94"/>
<dbReference type="InterPro" id="IPR010323">
    <property type="entry name" value="DUF924"/>
</dbReference>